<evidence type="ECO:0000313" key="2">
    <source>
        <dbReference type="EMBL" id="TGK78412.1"/>
    </source>
</evidence>
<feature type="transmembrane region" description="Helical" evidence="1">
    <location>
        <begin position="259"/>
        <end position="282"/>
    </location>
</feature>
<reference evidence="2" key="1">
    <citation type="journal article" date="2019" name="PLoS Negl. Trop. Dis.">
        <title>Revisiting the worldwide diversity of Leptospira species in the environment.</title>
        <authorList>
            <person name="Vincent A.T."/>
            <person name="Schiettekatte O."/>
            <person name="Bourhy P."/>
            <person name="Veyrier F.J."/>
            <person name="Picardeau M."/>
        </authorList>
    </citation>
    <scope>NUCLEOTIDE SEQUENCE [LARGE SCALE GENOMIC DNA]</scope>
    <source>
        <strain evidence="2">201800287</strain>
    </source>
</reference>
<feature type="transmembrane region" description="Helical" evidence="1">
    <location>
        <begin position="215"/>
        <end position="236"/>
    </location>
</feature>
<protein>
    <recommendedName>
        <fullName evidence="4">Dolichyl-phosphate-mannose--protein mannosyltransferase</fullName>
    </recommendedName>
</protein>
<keyword evidence="1" id="KW-0472">Membrane</keyword>
<evidence type="ECO:0000313" key="3">
    <source>
        <dbReference type="Proteomes" id="UP000298009"/>
    </source>
</evidence>
<name>A0A4R9HZY9_9LEPT</name>
<comment type="caution">
    <text evidence="2">The sequence shown here is derived from an EMBL/GenBank/DDBJ whole genome shotgun (WGS) entry which is preliminary data.</text>
</comment>
<keyword evidence="1" id="KW-1133">Transmembrane helix</keyword>
<feature type="transmembrane region" description="Helical" evidence="1">
    <location>
        <begin position="179"/>
        <end position="203"/>
    </location>
</feature>
<feature type="transmembrane region" description="Helical" evidence="1">
    <location>
        <begin position="137"/>
        <end position="159"/>
    </location>
</feature>
<dbReference type="OrthoDB" id="345761at2"/>
<feature type="transmembrane region" description="Helical" evidence="1">
    <location>
        <begin position="106"/>
        <end position="125"/>
    </location>
</feature>
<dbReference type="Proteomes" id="UP000298009">
    <property type="component" value="Unassembled WGS sequence"/>
</dbReference>
<feature type="transmembrane region" description="Helical" evidence="1">
    <location>
        <begin position="294"/>
        <end position="313"/>
    </location>
</feature>
<feature type="transmembrane region" description="Helical" evidence="1">
    <location>
        <begin position="30"/>
        <end position="47"/>
    </location>
</feature>
<dbReference type="EMBL" id="RQFK01000033">
    <property type="protein sequence ID" value="TGK78412.1"/>
    <property type="molecule type" value="Genomic_DNA"/>
</dbReference>
<evidence type="ECO:0008006" key="4">
    <source>
        <dbReference type="Google" id="ProtNLM"/>
    </source>
</evidence>
<dbReference type="RefSeq" id="WP_135602943.1">
    <property type="nucleotide sequence ID" value="NZ_RQFK01000033.1"/>
</dbReference>
<keyword evidence="1" id="KW-0812">Transmembrane</keyword>
<evidence type="ECO:0000256" key="1">
    <source>
        <dbReference type="SAM" id="Phobius"/>
    </source>
</evidence>
<feature type="transmembrane region" description="Helical" evidence="1">
    <location>
        <begin position="333"/>
        <end position="352"/>
    </location>
</feature>
<proteinExistence type="predicted"/>
<dbReference type="AlphaFoldDB" id="A0A4R9HZY9"/>
<organism evidence="2 3">
    <name type="scientific">Leptospira noumeaensis</name>
    <dbReference type="NCBI Taxonomy" id="2484964"/>
    <lineage>
        <taxon>Bacteria</taxon>
        <taxon>Pseudomonadati</taxon>
        <taxon>Spirochaetota</taxon>
        <taxon>Spirochaetia</taxon>
        <taxon>Leptospirales</taxon>
        <taxon>Leptospiraceae</taxon>
        <taxon>Leptospira</taxon>
    </lineage>
</organism>
<accession>A0A4R9HZY9</accession>
<gene>
    <name evidence="2" type="ORF">EHQ24_17845</name>
</gene>
<sequence length="483" mass="55714">MKSEIVKLLRSYFVFVTNFFENRELKIPQVLSLGIFLGLLGYAFRHFTFTVSVLDWDEITYFIIGKGILLGKVPYLDLWDIKPIGIYLIHAISLLVLPYDTEVLRWTSFLHLLGLAMIVSTFVKNQTWIQRLFCGTLVLYFFSRLSSGLSANSEIYFLFYEWLGISLFFRQNSKAISFFFLGFAFLIKYIIFFDVVFLGMYALWKRSKSTSLFQVCLEMSTFIIPIGTSVLVYYFLGHTQEFFDALLTVSSKHQPNETIGFPFGVLLRLFWPLLFLGFLTLLSDRKFSSYKIALVALTLTALLGASYTGYYFQHYFLALIPPLAILATPARKVSWQLSLFALILVFYSWNSISTRWKKDLSHIPDHSRIIADQIKKLGEGTVFVASGVHATYIFLNQLSPTEYVQPVNYIDPLFSKNFAVDISKVISEVKNVNYIQWCNDTALETADKDESLNQDFILPLQVFVKESFKNKTTPLKGCDLYYR</sequence>
<keyword evidence="3" id="KW-1185">Reference proteome</keyword>